<feature type="coiled-coil region" evidence="1">
    <location>
        <begin position="105"/>
        <end position="132"/>
    </location>
</feature>
<accession>A0A8K1CI94</accession>
<sequence length="382" mass="44815">MVDALPIPLLEMDDQLIEESEQLLQDIESSRLSEDERSKRSRSERQSRQRRQANLERMREQVKTLQWIVKHADEVQEAETTQSATQLVDPDTARVQSFLQRSLVLTRKARKLKHEESQMRRLMREHELAQKLLRSWVEPPKKSPWELDIDVWNGLSAVHFKPWTMDDCVEVMKASLEMIHDLSQNKEFVSSGCEFMGWTDRRRVDIETSTLHFSFSKSFANCDTQSVFENYWDMHYTAEKLCQHMLGWSNKLHVELLQKVSDDICIFRRDVQYPGIDTRFHTVYIMFRLRSPKGFIHCIRTIPTSLTRETLDPEGGWMNNFHWTMMDYLPDPVTGDLTGSRVTFSGLISSPSIVFVNRWMMELAVTVIRAESSFVSPMFLCP</sequence>
<evidence type="ECO:0000313" key="4">
    <source>
        <dbReference type="Proteomes" id="UP000794436"/>
    </source>
</evidence>
<name>A0A8K1CI94_PYTOL</name>
<keyword evidence="4" id="KW-1185">Reference proteome</keyword>
<comment type="caution">
    <text evidence="3">The sequence shown here is derived from an EMBL/GenBank/DDBJ whole genome shotgun (WGS) entry which is preliminary data.</text>
</comment>
<proteinExistence type="predicted"/>
<feature type="region of interest" description="Disordered" evidence="2">
    <location>
        <begin position="27"/>
        <end position="57"/>
    </location>
</feature>
<gene>
    <name evidence="3" type="ORF">Poli38472_014203</name>
</gene>
<evidence type="ECO:0000313" key="3">
    <source>
        <dbReference type="EMBL" id="TMW64086.1"/>
    </source>
</evidence>
<keyword evidence="1" id="KW-0175">Coiled coil</keyword>
<dbReference type="Proteomes" id="UP000794436">
    <property type="component" value="Unassembled WGS sequence"/>
</dbReference>
<feature type="compositionally biased region" description="Basic and acidic residues" evidence="2">
    <location>
        <begin position="28"/>
        <end position="57"/>
    </location>
</feature>
<protein>
    <recommendedName>
        <fullName evidence="5">START domain-containing protein</fullName>
    </recommendedName>
</protein>
<reference evidence="3" key="1">
    <citation type="submission" date="2019-03" db="EMBL/GenBank/DDBJ databases">
        <title>Long read genome sequence of the mycoparasitic Pythium oligandrum ATCC 38472 isolated from sugarbeet rhizosphere.</title>
        <authorList>
            <person name="Gaulin E."/>
        </authorList>
    </citation>
    <scope>NUCLEOTIDE SEQUENCE</scope>
    <source>
        <strain evidence="3">ATCC 38472_TT</strain>
    </source>
</reference>
<dbReference type="EMBL" id="SPLM01000041">
    <property type="protein sequence ID" value="TMW64086.1"/>
    <property type="molecule type" value="Genomic_DNA"/>
</dbReference>
<evidence type="ECO:0008006" key="5">
    <source>
        <dbReference type="Google" id="ProtNLM"/>
    </source>
</evidence>
<dbReference type="OrthoDB" id="63702at2759"/>
<evidence type="ECO:0000256" key="2">
    <source>
        <dbReference type="SAM" id="MobiDB-lite"/>
    </source>
</evidence>
<evidence type="ECO:0000256" key="1">
    <source>
        <dbReference type="SAM" id="Coils"/>
    </source>
</evidence>
<dbReference type="AlphaFoldDB" id="A0A8K1CI94"/>
<organism evidence="3 4">
    <name type="scientific">Pythium oligandrum</name>
    <name type="common">Mycoparasitic fungus</name>
    <dbReference type="NCBI Taxonomy" id="41045"/>
    <lineage>
        <taxon>Eukaryota</taxon>
        <taxon>Sar</taxon>
        <taxon>Stramenopiles</taxon>
        <taxon>Oomycota</taxon>
        <taxon>Peronosporomycetes</taxon>
        <taxon>Pythiales</taxon>
        <taxon>Pythiaceae</taxon>
        <taxon>Pythium</taxon>
    </lineage>
</organism>